<evidence type="ECO:0000259" key="3">
    <source>
        <dbReference type="PROSITE" id="PS51786"/>
    </source>
</evidence>
<dbReference type="RefSeq" id="WP_139106533.1">
    <property type="nucleotide sequence ID" value="NZ_VDFR01000095.1"/>
</dbReference>
<sequence length="349" mass="35951">MSRRTSTLAAAGFLVVTLIAVALLLPVPYVTMRPGPTVDALGSYDDKPVLQVEGAKTYPTDGEIRLTTVSVTRADSRVSLPQAVRAYFDPSEAVVPRDMVYPEGRTAEQVREETAAQMTSSQLTSEATALTAAGYEVTQVVTIAAVSKDGPSEGLLEVGDVLLAVNGQKVEDTEQAVALVSGSKPGSVVKVKVRRGGKEQTVDVPSQASPDDAAKARIGVSLGTDVELPFTIKNNLGDSIGGPSAGLVFAVALYDMLTPGELLDGETVAGTGSISAEGDVGPIGGVQQKLAGASEAGASVFLVPADNCAEAAAADDFGMRLVEVATFDDAVDALEKLSDDPKAEVPTCR</sequence>
<dbReference type="Pfam" id="PF13180">
    <property type="entry name" value="PDZ_2"/>
    <property type="match status" value="1"/>
</dbReference>
<dbReference type="InterPro" id="IPR027065">
    <property type="entry name" value="Lon_Prtase"/>
</dbReference>
<comment type="catalytic activity">
    <reaction evidence="1">
        <text>Hydrolysis of proteins in presence of ATP.</text>
        <dbReference type="EC" id="3.4.21.53"/>
    </reaction>
</comment>
<dbReference type="PANTHER" id="PTHR10046">
    <property type="entry name" value="ATP DEPENDENT LON PROTEASE FAMILY MEMBER"/>
    <property type="match status" value="1"/>
</dbReference>
<protein>
    <recommendedName>
        <fullName evidence="1">endopeptidase La</fullName>
        <ecNumber evidence="1">3.4.21.53</ecNumber>
    </recommendedName>
</protein>
<feature type="active site" evidence="1">
    <location>
        <position position="244"/>
    </location>
</feature>
<dbReference type="GO" id="GO:0004176">
    <property type="term" value="F:ATP-dependent peptidase activity"/>
    <property type="evidence" value="ECO:0007669"/>
    <property type="project" value="UniProtKB-UniRule"/>
</dbReference>
<feature type="active site" evidence="1">
    <location>
        <position position="289"/>
    </location>
</feature>
<organism evidence="4 6">
    <name type="scientific">Mumia zhuanghuii</name>
    <dbReference type="NCBI Taxonomy" id="2585211"/>
    <lineage>
        <taxon>Bacteria</taxon>
        <taxon>Bacillati</taxon>
        <taxon>Actinomycetota</taxon>
        <taxon>Actinomycetes</taxon>
        <taxon>Propionibacteriales</taxon>
        <taxon>Nocardioidaceae</taxon>
        <taxon>Mumia</taxon>
    </lineage>
</organism>
<evidence type="ECO:0000313" key="4">
    <source>
        <dbReference type="EMBL" id="TNC33998.1"/>
    </source>
</evidence>
<evidence type="ECO:0000313" key="5">
    <source>
        <dbReference type="EMBL" id="TNC42491.1"/>
    </source>
</evidence>
<reference evidence="4 6" key="1">
    <citation type="submission" date="2019-05" db="EMBL/GenBank/DDBJ databases">
        <title>Mumia sp. nov., isolated from the intestinal contents of plateau pika (Ochotona curzoniae) in the Qinghai-Tibet plateau of China.</title>
        <authorList>
            <person name="Tian Z."/>
        </authorList>
    </citation>
    <scope>NUCLEOTIDE SEQUENCE [LARGE SCALE GENOMIC DNA]</scope>
    <source>
        <strain evidence="6">527</strain>
        <strain evidence="4">Z527</strain>
    </source>
</reference>
<evidence type="ECO:0000259" key="2">
    <source>
        <dbReference type="PROSITE" id="PS50106"/>
    </source>
</evidence>
<dbReference type="InterPro" id="IPR036034">
    <property type="entry name" value="PDZ_sf"/>
</dbReference>
<dbReference type="GO" id="GO:0030163">
    <property type="term" value="P:protein catabolic process"/>
    <property type="evidence" value="ECO:0007669"/>
    <property type="project" value="InterPro"/>
</dbReference>
<dbReference type="AlphaFoldDB" id="A0A5C4MCM3"/>
<dbReference type="GO" id="GO:0006508">
    <property type="term" value="P:proteolysis"/>
    <property type="evidence" value="ECO:0007669"/>
    <property type="project" value="UniProtKB-KW"/>
</dbReference>
<dbReference type="Proteomes" id="UP000306740">
    <property type="component" value="Unassembled WGS sequence"/>
</dbReference>
<evidence type="ECO:0000313" key="6">
    <source>
        <dbReference type="Proteomes" id="UP000306740"/>
    </source>
</evidence>
<comment type="caution">
    <text evidence="4">The sequence shown here is derived from an EMBL/GenBank/DDBJ whole genome shotgun (WGS) entry which is preliminary data.</text>
</comment>
<dbReference type="EMBL" id="VDFR01000095">
    <property type="protein sequence ID" value="TNC42491.1"/>
    <property type="molecule type" value="Genomic_DNA"/>
</dbReference>
<dbReference type="GO" id="GO:0005524">
    <property type="term" value="F:ATP binding"/>
    <property type="evidence" value="ECO:0007669"/>
    <property type="project" value="InterPro"/>
</dbReference>
<comment type="similarity">
    <text evidence="1">Belongs to the peptidase S16 family.</text>
</comment>
<dbReference type="SUPFAM" id="SSF54211">
    <property type="entry name" value="Ribosomal protein S5 domain 2-like"/>
    <property type="match status" value="1"/>
</dbReference>
<dbReference type="GO" id="GO:0004252">
    <property type="term" value="F:serine-type endopeptidase activity"/>
    <property type="evidence" value="ECO:0007669"/>
    <property type="project" value="UniProtKB-UniRule"/>
</dbReference>
<dbReference type="InterPro" id="IPR008269">
    <property type="entry name" value="Lon_proteolytic"/>
</dbReference>
<name>A0A5C4MCM3_9ACTN</name>
<dbReference type="Gene3D" id="2.30.42.10">
    <property type="match status" value="1"/>
</dbReference>
<keyword evidence="1" id="KW-0720">Serine protease</keyword>
<proteinExistence type="inferred from homology"/>
<dbReference type="InterPro" id="IPR001478">
    <property type="entry name" value="PDZ"/>
</dbReference>
<dbReference type="Gene3D" id="3.30.230.10">
    <property type="match status" value="1"/>
</dbReference>
<dbReference type="OrthoDB" id="2356897at2"/>
<dbReference type="EC" id="3.4.21.53" evidence="1"/>
<accession>A0A5C4MCM3</accession>
<dbReference type="Pfam" id="PF05362">
    <property type="entry name" value="Lon_C"/>
    <property type="match status" value="1"/>
</dbReference>
<gene>
    <name evidence="5" type="ORF">FHE65_20930</name>
    <name evidence="4" type="ORF">FHE65_28150</name>
</gene>
<keyword evidence="1" id="KW-0378">Hydrolase</keyword>
<feature type="domain" description="PDZ" evidence="2">
    <location>
        <begin position="120"/>
        <end position="197"/>
    </location>
</feature>
<dbReference type="SMART" id="SM00228">
    <property type="entry name" value="PDZ"/>
    <property type="match status" value="1"/>
</dbReference>
<dbReference type="PROSITE" id="PS50106">
    <property type="entry name" value="PDZ"/>
    <property type="match status" value="1"/>
</dbReference>
<dbReference type="SUPFAM" id="SSF50156">
    <property type="entry name" value="PDZ domain-like"/>
    <property type="match status" value="1"/>
</dbReference>
<dbReference type="InterPro" id="IPR020568">
    <property type="entry name" value="Ribosomal_Su5_D2-typ_SF"/>
</dbReference>
<evidence type="ECO:0000256" key="1">
    <source>
        <dbReference type="PROSITE-ProRule" id="PRU01122"/>
    </source>
</evidence>
<keyword evidence="1" id="KW-0645">Protease</keyword>
<dbReference type="InterPro" id="IPR014721">
    <property type="entry name" value="Ribsml_uS5_D2-typ_fold_subgr"/>
</dbReference>
<feature type="domain" description="Lon proteolytic" evidence="3">
    <location>
        <begin position="239"/>
        <end position="337"/>
    </location>
</feature>
<dbReference type="PROSITE" id="PS51786">
    <property type="entry name" value="LON_PROTEOLYTIC"/>
    <property type="match status" value="1"/>
</dbReference>
<dbReference type="EMBL" id="VDFR01000160">
    <property type="protein sequence ID" value="TNC33998.1"/>
    <property type="molecule type" value="Genomic_DNA"/>
</dbReference>